<accession>E9HMG8</accession>
<protein>
    <submittedName>
        <fullName evidence="2">Uncharacterized protein</fullName>
    </submittedName>
</protein>
<feature type="region of interest" description="Disordered" evidence="1">
    <location>
        <begin position="79"/>
        <end position="117"/>
    </location>
</feature>
<name>E9HMG8_DAPPU</name>
<feature type="region of interest" description="Disordered" evidence="1">
    <location>
        <begin position="132"/>
        <end position="162"/>
    </location>
</feature>
<dbReference type="InParanoid" id="E9HMG8"/>
<reference evidence="2 3" key="1">
    <citation type="journal article" date="2011" name="Science">
        <title>The ecoresponsive genome of Daphnia pulex.</title>
        <authorList>
            <person name="Colbourne J.K."/>
            <person name="Pfrender M.E."/>
            <person name="Gilbert D."/>
            <person name="Thomas W.K."/>
            <person name="Tucker A."/>
            <person name="Oakley T.H."/>
            <person name="Tokishita S."/>
            <person name="Aerts A."/>
            <person name="Arnold G.J."/>
            <person name="Basu M.K."/>
            <person name="Bauer D.J."/>
            <person name="Caceres C.E."/>
            <person name="Carmel L."/>
            <person name="Casola C."/>
            <person name="Choi J.H."/>
            <person name="Detter J.C."/>
            <person name="Dong Q."/>
            <person name="Dusheyko S."/>
            <person name="Eads B.D."/>
            <person name="Frohlich T."/>
            <person name="Geiler-Samerotte K.A."/>
            <person name="Gerlach D."/>
            <person name="Hatcher P."/>
            <person name="Jogdeo S."/>
            <person name="Krijgsveld J."/>
            <person name="Kriventseva E.V."/>
            <person name="Kultz D."/>
            <person name="Laforsch C."/>
            <person name="Lindquist E."/>
            <person name="Lopez J."/>
            <person name="Manak J.R."/>
            <person name="Muller J."/>
            <person name="Pangilinan J."/>
            <person name="Patwardhan R.P."/>
            <person name="Pitluck S."/>
            <person name="Pritham E.J."/>
            <person name="Rechtsteiner A."/>
            <person name="Rho M."/>
            <person name="Rogozin I.B."/>
            <person name="Sakarya O."/>
            <person name="Salamov A."/>
            <person name="Schaack S."/>
            <person name="Shapiro H."/>
            <person name="Shiga Y."/>
            <person name="Skalitzky C."/>
            <person name="Smith Z."/>
            <person name="Souvorov A."/>
            <person name="Sung W."/>
            <person name="Tang Z."/>
            <person name="Tsuchiya D."/>
            <person name="Tu H."/>
            <person name="Vos H."/>
            <person name="Wang M."/>
            <person name="Wolf Y.I."/>
            <person name="Yamagata H."/>
            <person name="Yamada T."/>
            <person name="Ye Y."/>
            <person name="Shaw J.R."/>
            <person name="Andrews J."/>
            <person name="Crease T.J."/>
            <person name="Tang H."/>
            <person name="Lucas S.M."/>
            <person name="Robertson H.M."/>
            <person name="Bork P."/>
            <person name="Koonin E.V."/>
            <person name="Zdobnov E.M."/>
            <person name="Grigoriev I.V."/>
            <person name="Lynch M."/>
            <person name="Boore J.L."/>
        </authorList>
    </citation>
    <scope>NUCLEOTIDE SEQUENCE [LARGE SCALE GENOMIC DNA]</scope>
</reference>
<dbReference type="Proteomes" id="UP000000305">
    <property type="component" value="Unassembled WGS sequence"/>
</dbReference>
<proteinExistence type="predicted"/>
<keyword evidence="3" id="KW-1185">Reference proteome</keyword>
<evidence type="ECO:0000256" key="1">
    <source>
        <dbReference type="SAM" id="MobiDB-lite"/>
    </source>
</evidence>
<feature type="compositionally biased region" description="Low complexity" evidence="1">
    <location>
        <begin position="132"/>
        <end position="147"/>
    </location>
</feature>
<sequence length="243" mass="27553">MKLTGVEVNGAFTLADFFPVYNNLAQSTCNAIAIENCKPPDARQSAMRRKQRTIVSERQLRNRIRKDAAHLEAEGALIHGSITPPLQPTPLVESEEEELGASFHDSPPPPHDFPDSSLQKTVDLHLLTDCDSQYDSSQDSYDSYEYGSDPEGEPEGGDRREDWDFGEWEDEYLLPPAVTEQEQLIRDLAAWTVYCNIPRKHVNKLLVILRKHPSYKSIPKDYRTLLKSVRNVPVKVCHGHSEL</sequence>
<evidence type="ECO:0000313" key="2">
    <source>
        <dbReference type="EMBL" id="EFX67075.1"/>
    </source>
</evidence>
<dbReference type="KEGG" id="dpx:DAPPUDRAFT_262153"/>
<gene>
    <name evidence="2" type="ORF">DAPPUDRAFT_262153</name>
</gene>
<dbReference type="AlphaFoldDB" id="E9HMG8"/>
<dbReference type="EMBL" id="GL732686">
    <property type="protein sequence ID" value="EFX67075.1"/>
    <property type="molecule type" value="Genomic_DNA"/>
</dbReference>
<organism evidence="2 3">
    <name type="scientific">Daphnia pulex</name>
    <name type="common">Water flea</name>
    <dbReference type="NCBI Taxonomy" id="6669"/>
    <lineage>
        <taxon>Eukaryota</taxon>
        <taxon>Metazoa</taxon>
        <taxon>Ecdysozoa</taxon>
        <taxon>Arthropoda</taxon>
        <taxon>Crustacea</taxon>
        <taxon>Branchiopoda</taxon>
        <taxon>Diplostraca</taxon>
        <taxon>Cladocera</taxon>
        <taxon>Anomopoda</taxon>
        <taxon>Daphniidae</taxon>
        <taxon>Daphnia</taxon>
    </lineage>
</organism>
<evidence type="ECO:0000313" key="3">
    <source>
        <dbReference type="Proteomes" id="UP000000305"/>
    </source>
</evidence>
<dbReference type="HOGENOM" id="CLU_1143538_0_0_1"/>
<dbReference type="OrthoDB" id="7431418at2759"/>